<dbReference type="AlphaFoldDB" id="A0A0F4GCQ7"/>
<keyword evidence="7" id="KW-1185">Reference proteome</keyword>
<accession>A0A0F4GCQ7</accession>
<dbReference type="PROSITE" id="PS50865">
    <property type="entry name" value="ZF_MYND_2"/>
    <property type="match status" value="1"/>
</dbReference>
<keyword evidence="1" id="KW-0479">Metal-binding</keyword>
<gene>
    <name evidence="6" type="ORF">TI39_contig4134g00022</name>
</gene>
<protein>
    <recommendedName>
        <fullName evidence="5">MYND-type domain-containing protein</fullName>
    </recommendedName>
</protein>
<dbReference type="InterPro" id="IPR002893">
    <property type="entry name" value="Znf_MYND"/>
</dbReference>
<dbReference type="EMBL" id="LAFY01004093">
    <property type="protein sequence ID" value="KJX95119.1"/>
    <property type="molecule type" value="Genomic_DNA"/>
</dbReference>
<evidence type="ECO:0000256" key="4">
    <source>
        <dbReference type="PROSITE-ProRule" id="PRU00134"/>
    </source>
</evidence>
<proteinExistence type="predicted"/>
<evidence type="ECO:0000256" key="2">
    <source>
        <dbReference type="ARBA" id="ARBA00022771"/>
    </source>
</evidence>
<dbReference type="Pfam" id="PF01753">
    <property type="entry name" value="zf-MYND"/>
    <property type="match status" value="1"/>
</dbReference>
<reference evidence="6 7" key="1">
    <citation type="submission" date="2015-03" db="EMBL/GenBank/DDBJ databases">
        <title>RNA-seq based gene annotation and comparative genomics of four Zymoseptoria species reveal species-specific pathogenicity related genes and transposable element activity.</title>
        <authorList>
            <person name="Grandaubert J."/>
            <person name="Bhattacharyya A."/>
            <person name="Stukenbrock E.H."/>
        </authorList>
    </citation>
    <scope>NUCLEOTIDE SEQUENCE [LARGE SCALE GENOMIC DNA]</scope>
    <source>
        <strain evidence="6 7">Zb18110</strain>
    </source>
</reference>
<sequence length="215" mass="24637">MHDLPLLSKLGIHDIQYAKPDPNDKEGMPDMFDPRNRTLELFTSNCDPASGSCGLTTYLPAAQEQVLFRRANDPNSFMGVGKSTLEPIELFIEERLHAIQATIPDHWARPDERPNQVATTQECELLNPKMFKQFFKHYRGEQASKYKGMGWEKSVCPVELGEVTCEGCGREEITTVWDGVPSSNPKKCRRCSNVRYCNKQCHSDDWKDHRPFCKR</sequence>
<keyword evidence="2 4" id="KW-0863">Zinc-finger</keyword>
<name>A0A0F4GCQ7_9PEZI</name>
<dbReference type="SUPFAM" id="SSF144232">
    <property type="entry name" value="HIT/MYND zinc finger-like"/>
    <property type="match status" value="1"/>
</dbReference>
<feature type="domain" description="MYND-type" evidence="5">
    <location>
        <begin position="165"/>
        <end position="213"/>
    </location>
</feature>
<evidence type="ECO:0000256" key="3">
    <source>
        <dbReference type="ARBA" id="ARBA00022833"/>
    </source>
</evidence>
<evidence type="ECO:0000313" key="7">
    <source>
        <dbReference type="Proteomes" id="UP000033647"/>
    </source>
</evidence>
<comment type="caution">
    <text evidence="6">The sequence shown here is derived from an EMBL/GenBank/DDBJ whole genome shotgun (WGS) entry which is preliminary data.</text>
</comment>
<dbReference type="Gene3D" id="6.10.140.2220">
    <property type="match status" value="1"/>
</dbReference>
<evidence type="ECO:0000313" key="6">
    <source>
        <dbReference type="EMBL" id="KJX95119.1"/>
    </source>
</evidence>
<dbReference type="GO" id="GO:0008270">
    <property type="term" value="F:zinc ion binding"/>
    <property type="evidence" value="ECO:0007669"/>
    <property type="project" value="UniProtKB-KW"/>
</dbReference>
<organism evidence="6 7">
    <name type="scientific">Zymoseptoria brevis</name>
    <dbReference type="NCBI Taxonomy" id="1047168"/>
    <lineage>
        <taxon>Eukaryota</taxon>
        <taxon>Fungi</taxon>
        <taxon>Dikarya</taxon>
        <taxon>Ascomycota</taxon>
        <taxon>Pezizomycotina</taxon>
        <taxon>Dothideomycetes</taxon>
        <taxon>Dothideomycetidae</taxon>
        <taxon>Mycosphaerellales</taxon>
        <taxon>Mycosphaerellaceae</taxon>
        <taxon>Zymoseptoria</taxon>
    </lineage>
</organism>
<dbReference type="OrthoDB" id="432970at2759"/>
<keyword evidence="3" id="KW-0862">Zinc</keyword>
<evidence type="ECO:0000256" key="1">
    <source>
        <dbReference type="ARBA" id="ARBA00022723"/>
    </source>
</evidence>
<evidence type="ECO:0000259" key="5">
    <source>
        <dbReference type="PROSITE" id="PS50865"/>
    </source>
</evidence>
<dbReference type="Proteomes" id="UP000033647">
    <property type="component" value="Unassembled WGS sequence"/>
</dbReference>